<feature type="compositionally biased region" description="Basic and acidic residues" evidence="1">
    <location>
        <begin position="1"/>
        <end position="18"/>
    </location>
</feature>
<feature type="non-terminal residue" evidence="2">
    <location>
        <position position="1"/>
    </location>
</feature>
<evidence type="ECO:0000313" key="2">
    <source>
        <dbReference type="EMBL" id="GMS93976.1"/>
    </source>
</evidence>
<name>A0AAV5TI49_9BILA</name>
<reference evidence="2" key="1">
    <citation type="submission" date="2023-10" db="EMBL/GenBank/DDBJ databases">
        <title>Genome assembly of Pristionchus species.</title>
        <authorList>
            <person name="Yoshida K."/>
            <person name="Sommer R.J."/>
        </authorList>
    </citation>
    <scope>NUCLEOTIDE SEQUENCE</scope>
    <source>
        <strain evidence="2">RS0144</strain>
    </source>
</reference>
<dbReference type="AlphaFoldDB" id="A0AAV5TI49"/>
<accession>A0AAV5TI49</accession>
<dbReference type="Proteomes" id="UP001432027">
    <property type="component" value="Unassembled WGS sequence"/>
</dbReference>
<evidence type="ECO:0000313" key="3">
    <source>
        <dbReference type="Proteomes" id="UP001432027"/>
    </source>
</evidence>
<evidence type="ECO:0000256" key="1">
    <source>
        <dbReference type="SAM" id="MobiDB-lite"/>
    </source>
</evidence>
<feature type="region of interest" description="Disordered" evidence="1">
    <location>
        <begin position="1"/>
        <end position="34"/>
    </location>
</feature>
<feature type="region of interest" description="Disordered" evidence="1">
    <location>
        <begin position="69"/>
        <end position="96"/>
    </location>
</feature>
<keyword evidence="3" id="KW-1185">Reference proteome</keyword>
<dbReference type="EMBL" id="BTSX01000004">
    <property type="protein sequence ID" value="GMS93976.1"/>
    <property type="molecule type" value="Genomic_DNA"/>
</dbReference>
<protein>
    <submittedName>
        <fullName evidence="2">Uncharacterized protein</fullName>
    </submittedName>
</protein>
<gene>
    <name evidence="2" type="ORF">PENTCL1PPCAC_16151</name>
</gene>
<sequence length="96" mass="10430">QNHQRAMERAKQAAKEAGEAIFDNDDRDFEEPIDGFGMAGFERAGDAVTTAAHELAEYFSNKKREEQLAKDCAGQAGSDPAHSTPDKMNEGLGKAM</sequence>
<feature type="compositionally biased region" description="Acidic residues" evidence="1">
    <location>
        <begin position="22"/>
        <end position="33"/>
    </location>
</feature>
<proteinExistence type="predicted"/>
<organism evidence="2 3">
    <name type="scientific">Pristionchus entomophagus</name>
    <dbReference type="NCBI Taxonomy" id="358040"/>
    <lineage>
        <taxon>Eukaryota</taxon>
        <taxon>Metazoa</taxon>
        <taxon>Ecdysozoa</taxon>
        <taxon>Nematoda</taxon>
        <taxon>Chromadorea</taxon>
        <taxon>Rhabditida</taxon>
        <taxon>Rhabditina</taxon>
        <taxon>Diplogasteromorpha</taxon>
        <taxon>Diplogasteroidea</taxon>
        <taxon>Neodiplogasteridae</taxon>
        <taxon>Pristionchus</taxon>
    </lineage>
</organism>
<comment type="caution">
    <text evidence="2">The sequence shown here is derived from an EMBL/GenBank/DDBJ whole genome shotgun (WGS) entry which is preliminary data.</text>
</comment>